<dbReference type="InterPro" id="IPR052997">
    <property type="entry name" value="RRT15-like"/>
</dbReference>
<name>A0AAV2SYL0_MEGNR</name>
<comment type="caution">
    <text evidence="2">The sequence shown here is derived from an EMBL/GenBank/DDBJ whole genome shotgun (WGS) entry which is preliminary data.</text>
</comment>
<accession>A0AAV2SYL0</accession>
<dbReference type="EMBL" id="CAXKWB010180371">
    <property type="protein sequence ID" value="CAL4253909.1"/>
    <property type="molecule type" value="Genomic_DNA"/>
</dbReference>
<organism evidence="2 3">
    <name type="scientific">Meganyctiphanes norvegica</name>
    <name type="common">Northern krill</name>
    <name type="synonym">Thysanopoda norvegica</name>
    <dbReference type="NCBI Taxonomy" id="48144"/>
    <lineage>
        <taxon>Eukaryota</taxon>
        <taxon>Metazoa</taxon>
        <taxon>Ecdysozoa</taxon>
        <taxon>Arthropoda</taxon>
        <taxon>Crustacea</taxon>
        <taxon>Multicrustacea</taxon>
        <taxon>Malacostraca</taxon>
        <taxon>Eumalacostraca</taxon>
        <taxon>Eucarida</taxon>
        <taxon>Euphausiacea</taxon>
        <taxon>Euphausiidae</taxon>
        <taxon>Meganyctiphanes</taxon>
    </lineage>
</organism>
<keyword evidence="3" id="KW-1185">Reference proteome</keyword>
<sequence length="102" mass="11078">MPAEEEPRVNPALAASEFHGRVESAGPNSSPTEADGLAQSCVRAQARRFPQRPDWPDPQSQSFSRSYGSNLPTSLTYINLSTRGYSPWRPAADMGTDSPESP</sequence>
<dbReference type="PANTHER" id="PTHR33047:SF8">
    <property type="entry name" value="REGULATOR OF RDNA TRANSCRIPTION PROTEIN 15"/>
    <property type="match status" value="1"/>
</dbReference>
<dbReference type="Proteomes" id="UP001497623">
    <property type="component" value="Unassembled WGS sequence"/>
</dbReference>
<gene>
    <name evidence="2" type="ORF">MNOR_LOCUS41938</name>
</gene>
<protein>
    <submittedName>
        <fullName evidence="2">Uncharacterized protein</fullName>
    </submittedName>
</protein>
<dbReference type="AlphaFoldDB" id="A0AAV2SYL0"/>
<proteinExistence type="predicted"/>
<feature type="compositionally biased region" description="Polar residues" evidence="1">
    <location>
        <begin position="58"/>
        <end position="68"/>
    </location>
</feature>
<evidence type="ECO:0000256" key="1">
    <source>
        <dbReference type="SAM" id="MobiDB-lite"/>
    </source>
</evidence>
<feature type="region of interest" description="Disordered" evidence="1">
    <location>
        <begin position="1"/>
        <end position="68"/>
    </location>
</feature>
<evidence type="ECO:0000313" key="2">
    <source>
        <dbReference type="EMBL" id="CAL4253909.1"/>
    </source>
</evidence>
<reference evidence="2 3" key="1">
    <citation type="submission" date="2024-05" db="EMBL/GenBank/DDBJ databases">
        <authorList>
            <person name="Wallberg A."/>
        </authorList>
    </citation>
    <scope>NUCLEOTIDE SEQUENCE [LARGE SCALE GENOMIC DNA]</scope>
</reference>
<dbReference type="PANTHER" id="PTHR33047">
    <property type="entry name" value="PROTEIN TAR1"/>
    <property type="match status" value="1"/>
</dbReference>
<evidence type="ECO:0000313" key="3">
    <source>
        <dbReference type="Proteomes" id="UP001497623"/>
    </source>
</evidence>